<reference evidence="2 3" key="1">
    <citation type="submission" date="2016-10" db="EMBL/GenBank/DDBJ databases">
        <authorList>
            <person name="de Groot N.N."/>
        </authorList>
    </citation>
    <scope>NUCLEOTIDE SEQUENCE [LARGE SCALE GENOMIC DNA]</scope>
    <source>
        <strain evidence="2 3">DSM 44908</strain>
    </source>
</reference>
<dbReference type="Proteomes" id="UP000182054">
    <property type="component" value="Unassembled WGS sequence"/>
</dbReference>
<evidence type="ECO:0000259" key="1">
    <source>
        <dbReference type="Pfam" id="PF01717"/>
    </source>
</evidence>
<dbReference type="InterPro" id="IPR038071">
    <property type="entry name" value="UROD/MetE-like_sf"/>
</dbReference>
<evidence type="ECO:0000313" key="2">
    <source>
        <dbReference type="EMBL" id="SFA37952.1"/>
    </source>
</evidence>
<dbReference type="GO" id="GO:0008270">
    <property type="term" value="F:zinc ion binding"/>
    <property type="evidence" value="ECO:0007669"/>
    <property type="project" value="InterPro"/>
</dbReference>
<name>A0A1I0SEL1_9NOCA</name>
<dbReference type="Pfam" id="PF01717">
    <property type="entry name" value="Meth_synt_2"/>
    <property type="match status" value="1"/>
</dbReference>
<protein>
    <submittedName>
        <fullName evidence="2">Cobalamin-independent synthase, Catalytic domain</fullName>
    </submittedName>
</protein>
<dbReference type="GO" id="GO:0003871">
    <property type="term" value="F:5-methyltetrahydropteroyltriglutamate-homocysteine S-methyltransferase activity"/>
    <property type="evidence" value="ECO:0007669"/>
    <property type="project" value="InterPro"/>
</dbReference>
<proteinExistence type="predicted"/>
<dbReference type="InterPro" id="IPR002629">
    <property type="entry name" value="Met_Synth_C/arc"/>
</dbReference>
<accession>A0A1I0SEL1</accession>
<gene>
    <name evidence="2" type="ORF">SAMN05444374_10138</name>
</gene>
<dbReference type="GO" id="GO:0009086">
    <property type="term" value="P:methionine biosynthetic process"/>
    <property type="evidence" value="ECO:0007669"/>
    <property type="project" value="InterPro"/>
</dbReference>
<dbReference type="RefSeq" id="WP_068363516.1">
    <property type="nucleotide sequence ID" value="NZ_FOJN01000001.1"/>
</dbReference>
<feature type="domain" description="Cobalamin-independent methionine synthase MetE C-terminal/archaeal" evidence="1">
    <location>
        <begin position="13"/>
        <end position="335"/>
    </location>
</feature>
<dbReference type="GeneID" id="85484111"/>
<dbReference type="EMBL" id="FOJN01000001">
    <property type="protein sequence ID" value="SFA37952.1"/>
    <property type="molecule type" value="Genomic_DNA"/>
</dbReference>
<dbReference type="Gene3D" id="3.20.20.210">
    <property type="match status" value="1"/>
</dbReference>
<evidence type="ECO:0000313" key="3">
    <source>
        <dbReference type="Proteomes" id="UP000182054"/>
    </source>
</evidence>
<sequence length="344" mass="35471">MTTPTSSVAGRATGIGSWPGTDVGEAVSTVIGELPDLPHVVELPARGLGADTVGRTGALLVDLDLDVSTTGYRLAAGRNGTARRARDLLAEDLDVLEEKWELAGLRAAGRTVKVQAAGPFTLAAEVELARGRRVLTDRGAARDVAESLAEGVAAHADEVARRLEADVVVQLDEPQLAAVLGGTLTGQTSLERVPAVPAPEVVDRLAGVLNRIGRPVVLHTCGEDVPFEVFGRAGVHAVAFDLALVRPGRYDAVGDFLDGGGVAVLGILPGTDPAPGAREPGWKDAARPAVELIDRLGFPRSVLTDRVAVSPACGLAGASAGWARRALTVVRDVATAFAEDPAAL</sequence>
<dbReference type="OrthoDB" id="5242426at2"/>
<organism evidence="2 3">
    <name type="scientific">Rhodococcoides kroppenstedtii</name>
    <dbReference type="NCBI Taxonomy" id="293050"/>
    <lineage>
        <taxon>Bacteria</taxon>
        <taxon>Bacillati</taxon>
        <taxon>Actinomycetota</taxon>
        <taxon>Actinomycetes</taxon>
        <taxon>Mycobacteriales</taxon>
        <taxon>Nocardiaceae</taxon>
        <taxon>Rhodococcoides</taxon>
    </lineage>
</organism>
<dbReference type="AlphaFoldDB" id="A0A1I0SEL1"/>
<dbReference type="SUPFAM" id="SSF51726">
    <property type="entry name" value="UROD/MetE-like"/>
    <property type="match status" value="1"/>
</dbReference>